<evidence type="ECO:0000313" key="4">
    <source>
        <dbReference type="EMBL" id="GFZ32310.1"/>
    </source>
</evidence>
<dbReference type="InterPro" id="IPR029039">
    <property type="entry name" value="Flavoprotein-like_sf"/>
</dbReference>
<dbReference type="PANTHER" id="PTHR43278:SF2">
    <property type="entry name" value="IRON-SULFUR FLAVOPROTEIN"/>
    <property type="match status" value="1"/>
</dbReference>
<dbReference type="RefSeq" id="WP_206870564.1">
    <property type="nucleotide sequence ID" value="NZ_BMBA01000002.1"/>
</dbReference>
<dbReference type="Proteomes" id="UP000663802">
    <property type="component" value="Unassembled WGS sequence"/>
</dbReference>
<evidence type="ECO:0000256" key="2">
    <source>
        <dbReference type="ARBA" id="ARBA00022643"/>
    </source>
</evidence>
<comment type="caution">
    <text evidence="4">The sequence shown here is derived from an EMBL/GenBank/DDBJ whole genome shotgun (WGS) entry which is preliminary data.</text>
</comment>
<reference evidence="4 5" key="1">
    <citation type="journal article" date="2021" name="Int. J. Syst. Evol. Microbiol.">
        <title>Clostridium zeae sp. nov., isolated from corn silage.</title>
        <authorList>
            <person name="Kobayashi H."/>
            <person name="Tanizawa Y."/>
            <person name="Yagura M."/>
            <person name="Sakamoto M."/>
            <person name="Ohkuma M."/>
            <person name="Tohno M."/>
        </authorList>
    </citation>
    <scope>NUCLEOTIDE SEQUENCE [LARGE SCALE GENOMIC DNA]</scope>
    <source>
        <strain evidence="4 5">CSC2</strain>
    </source>
</reference>
<protein>
    <submittedName>
        <fullName evidence="4">Flavodoxin</fullName>
    </submittedName>
</protein>
<dbReference type="InterPro" id="IPR051796">
    <property type="entry name" value="ISF_SsuE-like"/>
</dbReference>
<evidence type="ECO:0000259" key="3">
    <source>
        <dbReference type="Pfam" id="PF03358"/>
    </source>
</evidence>
<dbReference type="Pfam" id="PF03358">
    <property type="entry name" value="FMN_red"/>
    <property type="match status" value="1"/>
</dbReference>
<keyword evidence="1" id="KW-0285">Flavoprotein</keyword>
<organism evidence="4 5">
    <name type="scientific">Clostridium zeae</name>
    <dbReference type="NCBI Taxonomy" id="2759022"/>
    <lineage>
        <taxon>Bacteria</taxon>
        <taxon>Bacillati</taxon>
        <taxon>Bacillota</taxon>
        <taxon>Clostridia</taxon>
        <taxon>Eubacteriales</taxon>
        <taxon>Clostridiaceae</taxon>
        <taxon>Clostridium</taxon>
    </lineage>
</organism>
<dbReference type="PANTHER" id="PTHR43278">
    <property type="entry name" value="NAD(P)H-DEPENDENT FMN-CONTAINING OXIDOREDUCTASE YWQN-RELATED"/>
    <property type="match status" value="1"/>
</dbReference>
<dbReference type="EMBL" id="BMBA01000002">
    <property type="protein sequence ID" value="GFZ32310.1"/>
    <property type="molecule type" value="Genomic_DNA"/>
</dbReference>
<dbReference type="InterPro" id="IPR005025">
    <property type="entry name" value="FMN_Rdtase-like_dom"/>
</dbReference>
<sequence length="192" mass="21995">MKILMVSDSSNQTSLGKNLEEALLKTLKENNYDLKHYNVSNVEMKKCIGCFNCWVKTPGLCIFDDITRDIADADVNSDLYIILNEVKYGGYSSKIKKVLDRSICKILPFFKEVNGETHHAPRYDKYPDLFFIGYGDNITQKEEQDFKNLNQANAINFQVEKAETQICRQQEQVEASVLMVLDHIKKIGGEVK</sequence>
<gene>
    <name evidence="4" type="ORF">CSC2_28360</name>
</gene>
<keyword evidence="5" id="KW-1185">Reference proteome</keyword>
<evidence type="ECO:0000256" key="1">
    <source>
        <dbReference type="ARBA" id="ARBA00022630"/>
    </source>
</evidence>
<dbReference type="Gene3D" id="3.40.50.360">
    <property type="match status" value="1"/>
</dbReference>
<evidence type="ECO:0000313" key="5">
    <source>
        <dbReference type="Proteomes" id="UP000663802"/>
    </source>
</evidence>
<dbReference type="SUPFAM" id="SSF52218">
    <property type="entry name" value="Flavoproteins"/>
    <property type="match status" value="1"/>
</dbReference>
<feature type="domain" description="NADPH-dependent FMN reductase-like" evidence="3">
    <location>
        <begin position="1"/>
        <end position="104"/>
    </location>
</feature>
<accession>A0ABQ1ECE3</accession>
<proteinExistence type="predicted"/>
<name>A0ABQ1ECE3_9CLOT</name>
<keyword evidence="2" id="KW-0288">FMN</keyword>